<proteinExistence type="predicted"/>
<reference evidence="1" key="2">
    <citation type="journal article" date="2022" name="Hortic Res">
        <title>The genome of Dioscorea zingiberensis sheds light on the biosynthesis, origin and evolution of the medicinally important diosgenin saponins.</title>
        <authorList>
            <person name="Li Y."/>
            <person name="Tan C."/>
            <person name="Li Z."/>
            <person name="Guo J."/>
            <person name="Li S."/>
            <person name="Chen X."/>
            <person name="Wang C."/>
            <person name="Dai X."/>
            <person name="Yang H."/>
            <person name="Song W."/>
            <person name="Hou L."/>
            <person name="Xu J."/>
            <person name="Tong Z."/>
            <person name="Xu A."/>
            <person name="Yuan X."/>
            <person name="Wang W."/>
            <person name="Yang Q."/>
            <person name="Chen L."/>
            <person name="Sun Z."/>
            <person name="Wang K."/>
            <person name="Pan B."/>
            <person name="Chen J."/>
            <person name="Bao Y."/>
            <person name="Liu F."/>
            <person name="Qi X."/>
            <person name="Gang D.R."/>
            <person name="Wen J."/>
            <person name="Li J."/>
        </authorList>
    </citation>
    <scope>NUCLEOTIDE SEQUENCE</scope>
    <source>
        <strain evidence="1">Dzin_1.0</strain>
    </source>
</reference>
<keyword evidence="2" id="KW-1185">Reference proteome</keyword>
<evidence type="ECO:0000313" key="2">
    <source>
        <dbReference type="Proteomes" id="UP001085076"/>
    </source>
</evidence>
<accession>A0A9D5CCQ2</accession>
<protein>
    <submittedName>
        <fullName evidence="1">Uncharacterized protein</fullName>
    </submittedName>
</protein>
<name>A0A9D5CCQ2_9LILI</name>
<evidence type="ECO:0000313" key="1">
    <source>
        <dbReference type="EMBL" id="KAJ0969940.1"/>
    </source>
</evidence>
<dbReference type="EMBL" id="JAGGNH010000006">
    <property type="protein sequence ID" value="KAJ0969940.1"/>
    <property type="molecule type" value="Genomic_DNA"/>
</dbReference>
<reference evidence="1" key="1">
    <citation type="submission" date="2021-03" db="EMBL/GenBank/DDBJ databases">
        <authorList>
            <person name="Li Z."/>
            <person name="Yang C."/>
        </authorList>
    </citation>
    <scope>NUCLEOTIDE SEQUENCE</scope>
    <source>
        <strain evidence="1">Dzin_1.0</strain>
        <tissue evidence="1">Leaf</tissue>
    </source>
</reference>
<gene>
    <name evidence="1" type="ORF">J5N97_022817</name>
</gene>
<sequence>MAKKPKTKFLMMRVPAASISDSPLAPLPQPTALVHHGLRHRLQSHPVPRLAPQVRHQALSPHARLKPFLAFKTVRFQKFFWSQSEVVSSETVYFIALLAADNLSIRLKSDK</sequence>
<dbReference type="AlphaFoldDB" id="A0A9D5CCQ2"/>
<dbReference type="Proteomes" id="UP001085076">
    <property type="component" value="Miscellaneous, Linkage group lg06"/>
</dbReference>
<organism evidence="1 2">
    <name type="scientific">Dioscorea zingiberensis</name>
    <dbReference type="NCBI Taxonomy" id="325984"/>
    <lineage>
        <taxon>Eukaryota</taxon>
        <taxon>Viridiplantae</taxon>
        <taxon>Streptophyta</taxon>
        <taxon>Embryophyta</taxon>
        <taxon>Tracheophyta</taxon>
        <taxon>Spermatophyta</taxon>
        <taxon>Magnoliopsida</taxon>
        <taxon>Liliopsida</taxon>
        <taxon>Dioscoreales</taxon>
        <taxon>Dioscoreaceae</taxon>
        <taxon>Dioscorea</taxon>
    </lineage>
</organism>
<comment type="caution">
    <text evidence="1">The sequence shown here is derived from an EMBL/GenBank/DDBJ whole genome shotgun (WGS) entry which is preliminary data.</text>
</comment>